<comment type="caution">
    <text evidence="1">The sequence shown here is derived from an EMBL/GenBank/DDBJ whole genome shotgun (WGS) entry which is preliminary data.</text>
</comment>
<reference evidence="1 2" key="1">
    <citation type="submission" date="2023-07" db="EMBL/GenBank/DDBJ databases">
        <authorList>
            <person name="Girao M."/>
            <person name="Carvalho M.F."/>
        </authorList>
    </citation>
    <scope>NUCLEOTIDE SEQUENCE [LARGE SCALE GENOMIC DNA]</scope>
    <source>
        <strain evidence="1 2">66/93</strain>
    </source>
</reference>
<accession>A0ABU7KQX2</accession>
<proteinExistence type="predicted"/>
<name>A0ABU7KQX2_9ACTN</name>
<gene>
    <name evidence="1" type="ORF">Q8A49_14350</name>
</gene>
<evidence type="ECO:0000313" key="2">
    <source>
        <dbReference type="Proteomes" id="UP001348641"/>
    </source>
</evidence>
<dbReference type="Proteomes" id="UP001348641">
    <property type="component" value="Unassembled WGS sequence"/>
</dbReference>
<dbReference type="RefSeq" id="WP_330158739.1">
    <property type="nucleotide sequence ID" value="NZ_BAAAJA010000041.1"/>
</dbReference>
<protein>
    <submittedName>
        <fullName evidence="1">Uncharacterized protein</fullName>
    </submittedName>
</protein>
<evidence type="ECO:0000313" key="1">
    <source>
        <dbReference type="EMBL" id="MEE2051677.1"/>
    </source>
</evidence>
<dbReference type="EMBL" id="JAUUCC010000033">
    <property type="protein sequence ID" value="MEE2051677.1"/>
    <property type="molecule type" value="Genomic_DNA"/>
</dbReference>
<organism evidence="1 2">
    <name type="scientific">Nocardiopsis tropica</name>
    <dbReference type="NCBI Taxonomy" id="109330"/>
    <lineage>
        <taxon>Bacteria</taxon>
        <taxon>Bacillati</taxon>
        <taxon>Actinomycetota</taxon>
        <taxon>Actinomycetes</taxon>
        <taxon>Streptosporangiales</taxon>
        <taxon>Nocardiopsidaceae</taxon>
        <taxon>Nocardiopsis</taxon>
    </lineage>
</organism>
<sequence>MRSPTTHRTPPMVRVTVQGVHLHAYLLAWVPDGARVGWCEQYQPLPGHVEPHQWRWVEQDVPKGDVETLAGQSYLAVPQG</sequence>